<comment type="caution">
    <text evidence="5">The sequence shown here is derived from an EMBL/GenBank/DDBJ whole genome shotgun (WGS) entry which is preliminary data.</text>
</comment>
<dbReference type="Gene3D" id="3.40.50.300">
    <property type="entry name" value="P-loop containing nucleotide triphosphate hydrolases"/>
    <property type="match status" value="1"/>
</dbReference>
<dbReference type="SMART" id="SM00490">
    <property type="entry name" value="HELICc"/>
    <property type="match status" value="1"/>
</dbReference>
<dbReference type="GO" id="GO:0005737">
    <property type="term" value="C:cytoplasm"/>
    <property type="evidence" value="ECO:0007669"/>
    <property type="project" value="TreeGrafter"/>
</dbReference>
<gene>
    <name evidence="5" type="ORF">CPB83DRAFT_742543</name>
</gene>
<sequence length="155" mass="17243">TGFHLNLGNNRPNITYLTREINLSNDIDAIKPLLFDMPNPTTPSNLTKTIVFVEGRLTAQQVNHAIKSWLPPELHSHIDYVYAVRTTADKRNVMRRFQEGKVSILVATESAGMGADIPNVVWVIQLGVPKSLLVWFQQAGQTGQQQGIQAEAILL</sequence>
<dbReference type="PANTHER" id="PTHR13710">
    <property type="entry name" value="DNA HELICASE RECQ FAMILY MEMBER"/>
    <property type="match status" value="1"/>
</dbReference>
<dbReference type="Proteomes" id="UP000807306">
    <property type="component" value="Unassembled WGS sequence"/>
</dbReference>
<dbReference type="EC" id="5.6.2.4" evidence="3"/>
<protein>
    <recommendedName>
        <fullName evidence="3">DNA 3'-5' helicase</fullName>
        <ecNumber evidence="3">5.6.2.4</ecNumber>
    </recommendedName>
</protein>
<dbReference type="GO" id="GO:0000724">
    <property type="term" value="P:double-strand break repair via homologous recombination"/>
    <property type="evidence" value="ECO:0007669"/>
    <property type="project" value="TreeGrafter"/>
</dbReference>
<dbReference type="Pfam" id="PF00271">
    <property type="entry name" value="Helicase_C"/>
    <property type="match status" value="1"/>
</dbReference>
<dbReference type="EMBL" id="MU157904">
    <property type="protein sequence ID" value="KAF9524142.1"/>
    <property type="molecule type" value="Genomic_DNA"/>
</dbReference>
<evidence type="ECO:0000313" key="5">
    <source>
        <dbReference type="EMBL" id="KAF9524142.1"/>
    </source>
</evidence>
<proteinExistence type="inferred from homology"/>
<evidence type="ECO:0000259" key="4">
    <source>
        <dbReference type="PROSITE" id="PS51194"/>
    </source>
</evidence>
<organism evidence="5 6">
    <name type="scientific">Crepidotus variabilis</name>
    <dbReference type="NCBI Taxonomy" id="179855"/>
    <lineage>
        <taxon>Eukaryota</taxon>
        <taxon>Fungi</taxon>
        <taxon>Dikarya</taxon>
        <taxon>Basidiomycota</taxon>
        <taxon>Agaricomycotina</taxon>
        <taxon>Agaricomycetes</taxon>
        <taxon>Agaricomycetidae</taxon>
        <taxon>Agaricales</taxon>
        <taxon>Agaricineae</taxon>
        <taxon>Crepidotaceae</taxon>
        <taxon>Crepidotus</taxon>
    </lineage>
</organism>
<keyword evidence="5" id="KW-0378">Hydrolase</keyword>
<comment type="catalytic activity">
    <reaction evidence="2">
        <text>Couples ATP hydrolysis with the unwinding of duplex DNA by translocating in the 3'-5' direction.</text>
        <dbReference type="EC" id="5.6.2.4"/>
    </reaction>
</comment>
<dbReference type="GO" id="GO:0005694">
    <property type="term" value="C:chromosome"/>
    <property type="evidence" value="ECO:0007669"/>
    <property type="project" value="TreeGrafter"/>
</dbReference>
<feature type="domain" description="Helicase C-terminal" evidence="4">
    <location>
        <begin position="29"/>
        <end position="155"/>
    </location>
</feature>
<name>A0A9P6E7Y8_9AGAR</name>
<evidence type="ECO:0000256" key="2">
    <source>
        <dbReference type="ARBA" id="ARBA00034617"/>
    </source>
</evidence>
<dbReference type="OrthoDB" id="5409596at2759"/>
<dbReference type="PANTHER" id="PTHR13710:SF154">
    <property type="entry name" value="RECQ HELICASE, PUTATIVE (AFU_ORTHOLOGUE AFUA_6G14720)-RELATED"/>
    <property type="match status" value="1"/>
</dbReference>
<dbReference type="SUPFAM" id="SSF52540">
    <property type="entry name" value="P-loop containing nucleoside triphosphate hydrolases"/>
    <property type="match status" value="1"/>
</dbReference>
<keyword evidence="6" id="KW-1185">Reference proteome</keyword>
<dbReference type="GO" id="GO:0016787">
    <property type="term" value="F:hydrolase activity"/>
    <property type="evidence" value="ECO:0007669"/>
    <property type="project" value="UniProtKB-KW"/>
</dbReference>
<accession>A0A9P6E7Y8</accession>
<dbReference type="GO" id="GO:0009378">
    <property type="term" value="F:four-way junction helicase activity"/>
    <property type="evidence" value="ECO:0007669"/>
    <property type="project" value="TreeGrafter"/>
</dbReference>
<dbReference type="AlphaFoldDB" id="A0A9P6E7Y8"/>
<dbReference type="InterPro" id="IPR001650">
    <property type="entry name" value="Helicase_C-like"/>
</dbReference>
<reference evidence="5" key="1">
    <citation type="submission" date="2020-11" db="EMBL/GenBank/DDBJ databases">
        <authorList>
            <consortium name="DOE Joint Genome Institute"/>
            <person name="Ahrendt S."/>
            <person name="Riley R."/>
            <person name="Andreopoulos W."/>
            <person name="Labutti K."/>
            <person name="Pangilinan J."/>
            <person name="Ruiz-Duenas F.J."/>
            <person name="Barrasa J.M."/>
            <person name="Sanchez-Garcia M."/>
            <person name="Camarero S."/>
            <person name="Miyauchi S."/>
            <person name="Serrano A."/>
            <person name="Linde D."/>
            <person name="Babiker R."/>
            <person name="Drula E."/>
            <person name="Ayuso-Fernandez I."/>
            <person name="Pacheco R."/>
            <person name="Padilla G."/>
            <person name="Ferreira P."/>
            <person name="Barriuso J."/>
            <person name="Kellner H."/>
            <person name="Castanera R."/>
            <person name="Alfaro M."/>
            <person name="Ramirez L."/>
            <person name="Pisabarro A.G."/>
            <person name="Kuo A."/>
            <person name="Tritt A."/>
            <person name="Lipzen A."/>
            <person name="He G."/>
            <person name="Yan M."/>
            <person name="Ng V."/>
            <person name="Cullen D."/>
            <person name="Martin F."/>
            <person name="Rosso M.-N."/>
            <person name="Henrissat B."/>
            <person name="Hibbett D."/>
            <person name="Martinez A.T."/>
            <person name="Grigoriev I.V."/>
        </authorList>
    </citation>
    <scope>NUCLEOTIDE SEQUENCE</scope>
    <source>
        <strain evidence="5">CBS 506.95</strain>
    </source>
</reference>
<dbReference type="InterPro" id="IPR027417">
    <property type="entry name" value="P-loop_NTPase"/>
</dbReference>
<dbReference type="GO" id="GO:0043138">
    <property type="term" value="F:3'-5' DNA helicase activity"/>
    <property type="evidence" value="ECO:0007669"/>
    <property type="project" value="UniProtKB-EC"/>
</dbReference>
<evidence type="ECO:0000313" key="6">
    <source>
        <dbReference type="Proteomes" id="UP000807306"/>
    </source>
</evidence>
<evidence type="ECO:0000256" key="1">
    <source>
        <dbReference type="ARBA" id="ARBA00005446"/>
    </source>
</evidence>
<feature type="non-terminal residue" evidence="5">
    <location>
        <position position="155"/>
    </location>
</feature>
<dbReference type="PROSITE" id="PS51194">
    <property type="entry name" value="HELICASE_CTER"/>
    <property type="match status" value="1"/>
</dbReference>
<evidence type="ECO:0000256" key="3">
    <source>
        <dbReference type="ARBA" id="ARBA00034808"/>
    </source>
</evidence>
<feature type="non-terminal residue" evidence="5">
    <location>
        <position position="1"/>
    </location>
</feature>
<comment type="similarity">
    <text evidence="1">Belongs to the helicase family. RecQ subfamily.</text>
</comment>